<dbReference type="EMBL" id="AP023367">
    <property type="protein sequence ID" value="BCJ94300.1"/>
    <property type="molecule type" value="Genomic_DNA"/>
</dbReference>
<name>A0A6S6R4H1_9FIRM</name>
<proteinExistence type="predicted"/>
<keyword evidence="2" id="KW-1185">Reference proteome</keyword>
<sequence length="210" mass="24211">MQRSYHRTGDSENDGEKRLPYPYTVETFMAYVDAILPRTPGLAREYGDVQLFGALDLLTYEYIIYTLNFGGDISLAEQTAEMLNIAARQFVILQGYRKLLKDSKFKRGGTFSALSPMDRLRAIMLLKQFTIYLTDLPYLFRYQPDFVLTLIGALSKYTMMGYYTEWYGYGATRLAPPNDRVLEFYPVSWEQIGYPGPSLGYRALREQPVS</sequence>
<reference evidence="1 2" key="1">
    <citation type="journal article" date="2016" name="Int. J. Syst. Evol. Microbiol.">
        <title>Descriptions of Anaerotaenia torta gen. nov., sp. nov. and Anaerocolumna cellulosilytica gen. nov., sp. nov. isolated from a methanogenic reactor of cattle waste.</title>
        <authorList>
            <person name="Uek A."/>
            <person name="Ohtaki Y."/>
            <person name="Kaku N."/>
            <person name="Ueki K."/>
        </authorList>
    </citation>
    <scope>NUCLEOTIDE SEQUENCE [LARGE SCALE GENOMIC DNA]</scope>
    <source>
        <strain evidence="1 2">SN021</strain>
    </source>
</reference>
<evidence type="ECO:0000313" key="1">
    <source>
        <dbReference type="EMBL" id="BCJ94300.1"/>
    </source>
</evidence>
<dbReference type="KEGG" id="acel:acsn021_18690"/>
<gene>
    <name evidence="1" type="ORF">acsn021_18690</name>
</gene>
<evidence type="ECO:0000313" key="2">
    <source>
        <dbReference type="Proteomes" id="UP000515561"/>
    </source>
</evidence>
<dbReference type="RefSeq" id="WP_184091132.1">
    <property type="nucleotide sequence ID" value="NZ_AP023367.1"/>
</dbReference>
<dbReference type="Proteomes" id="UP000515561">
    <property type="component" value="Chromosome"/>
</dbReference>
<protein>
    <submittedName>
        <fullName evidence="1">Uncharacterized protein</fullName>
    </submittedName>
</protein>
<dbReference type="AlphaFoldDB" id="A0A6S6R4H1"/>
<accession>A0A6S6R4H1</accession>
<organism evidence="1 2">
    <name type="scientific">Anaerocolumna cellulosilytica</name>
    <dbReference type="NCBI Taxonomy" id="433286"/>
    <lineage>
        <taxon>Bacteria</taxon>
        <taxon>Bacillati</taxon>
        <taxon>Bacillota</taxon>
        <taxon>Clostridia</taxon>
        <taxon>Lachnospirales</taxon>
        <taxon>Lachnospiraceae</taxon>
        <taxon>Anaerocolumna</taxon>
    </lineage>
</organism>